<proteinExistence type="predicted"/>
<evidence type="ECO:0000313" key="2">
    <source>
        <dbReference type="EMBL" id="GFS40766.1"/>
    </source>
</evidence>
<accession>A0A7J0DR86</accession>
<name>A0A7J0DR86_9ERIC</name>
<organism evidence="2 3">
    <name type="scientific">Actinidia rufa</name>
    <dbReference type="NCBI Taxonomy" id="165716"/>
    <lineage>
        <taxon>Eukaryota</taxon>
        <taxon>Viridiplantae</taxon>
        <taxon>Streptophyta</taxon>
        <taxon>Embryophyta</taxon>
        <taxon>Tracheophyta</taxon>
        <taxon>Spermatophyta</taxon>
        <taxon>Magnoliopsida</taxon>
        <taxon>eudicotyledons</taxon>
        <taxon>Gunneridae</taxon>
        <taxon>Pentapetalae</taxon>
        <taxon>asterids</taxon>
        <taxon>Ericales</taxon>
        <taxon>Actinidiaceae</taxon>
        <taxon>Actinidia</taxon>
    </lineage>
</organism>
<reference evidence="3" key="1">
    <citation type="submission" date="2019-07" db="EMBL/GenBank/DDBJ databases">
        <title>De Novo Assembly of kiwifruit Actinidia rufa.</title>
        <authorList>
            <person name="Sugita-Konishi S."/>
            <person name="Sato K."/>
            <person name="Mori E."/>
            <person name="Abe Y."/>
            <person name="Kisaki G."/>
            <person name="Hamano K."/>
            <person name="Suezawa K."/>
            <person name="Otani M."/>
            <person name="Fukuda T."/>
            <person name="Manabe T."/>
            <person name="Gomi K."/>
            <person name="Tabuchi M."/>
            <person name="Akimitsu K."/>
            <person name="Kataoka I."/>
        </authorList>
    </citation>
    <scope>NUCLEOTIDE SEQUENCE [LARGE SCALE GENOMIC DNA]</scope>
    <source>
        <strain evidence="3">cv. Fuchu</strain>
    </source>
</reference>
<keyword evidence="3" id="KW-1185">Reference proteome</keyword>
<dbReference type="AlphaFoldDB" id="A0A7J0DR86"/>
<evidence type="ECO:0000256" key="1">
    <source>
        <dbReference type="SAM" id="MobiDB-lite"/>
    </source>
</evidence>
<dbReference type="PANTHER" id="PTHR34222">
    <property type="entry name" value="GAG_PRE-INTEGRS DOMAIN-CONTAINING PROTEIN"/>
    <property type="match status" value="1"/>
</dbReference>
<evidence type="ECO:0000313" key="3">
    <source>
        <dbReference type="Proteomes" id="UP000585474"/>
    </source>
</evidence>
<dbReference type="Proteomes" id="UP000585474">
    <property type="component" value="Unassembled WGS sequence"/>
</dbReference>
<gene>
    <name evidence="2" type="ORF">Acr_00g0070400</name>
</gene>
<dbReference type="EMBL" id="BJWL01000358">
    <property type="protein sequence ID" value="GFS40766.1"/>
    <property type="molecule type" value="Genomic_DNA"/>
</dbReference>
<protein>
    <submittedName>
        <fullName evidence="2">Uncharacterized protein</fullName>
    </submittedName>
</protein>
<feature type="region of interest" description="Disordered" evidence="1">
    <location>
        <begin position="286"/>
        <end position="316"/>
    </location>
</feature>
<sequence length="316" mass="34624">MEDKIYHMFIYNDTILWTALSQMYAHAHHDSRIFELYREIVRASHETLGLFVADYFGFLQSRWEELAQYEPLSDFPATAAAIISQRLARQHTYQFLMGLKSQYESLRIQILNNSPLPSLYEAFAIIDVDECRRRLIQASSTISLGSTPITNQMAFAASSSGGPLSSGVAETSPGHVPDLSHIQSQLGLLQSQLGSLLQQQPSGSTATLATCTPIAFHAKIGHPTWVLDYKINDHMTGQYSCPPRPRCSDLPTNLDGLPRPIPLFDSPSVPVPPASAARAPLKVYTLRAPPSGPLPDSSSVSGTSPSRLVPPSIAPR</sequence>
<feature type="compositionally biased region" description="Low complexity" evidence="1">
    <location>
        <begin position="297"/>
        <end position="306"/>
    </location>
</feature>
<comment type="caution">
    <text evidence="2">The sequence shown here is derived from an EMBL/GenBank/DDBJ whole genome shotgun (WGS) entry which is preliminary data.</text>
</comment>
<dbReference type="PANTHER" id="PTHR34222:SF100">
    <property type="entry name" value="CCHC-TYPE DOMAIN-CONTAINING PROTEIN"/>
    <property type="match status" value="1"/>
</dbReference>